<accession>A0ABZ0S1E7</accession>
<dbReference type="InterPro" id="IPR010559">
    <property type="entry name" value="Sig_transdc_His_kin_internal"/>
</dbReference>
<dbReference type="Gene3D" id="3.30.565.10">
    <property type="entry name" value="Histidine kinase-like ATPase, C-terminal domain"/>
    <property type="match status" value="1"/>
</dbReference>
<feature type="domain" description="Signal transduction histidine kinase internal region" evidence="3">
    <location>
        <begin position="56"/>
        <end position="133"/>
    </location>
</feature>
<dbReference type="PANTHER" id="PTHR34220">
    <property type="entry name" value="SENSOR HISTIDINE KINASE YPDA"/>
    <property type="match status" value="1"/>
</dbReference>
<evidence type="ECO:0000256" key="1">
    <source>
        <dbReference type="SAM" id="Coils"/>
    </source>
</evidence>
<sequence>MLQLDTFNMFIMLCILTPIISAMLLGFISIFEKQIDSLKEEKRRLELEKDLQSVNLMKLNQQIKPHFFFNTLNIILGLARLNRKEDLVKATESLAQFLKFHYKDTDMLVPVSDELALIHHYYIIQKYRFGERLQLTLDVSEQARLEKIPPFLLQTLVENAFKHGFEKYSGPAEMFISMQLINDSLQLLVRNSQHGQYEENSHEESGYGLANIESRLTLLYGKESYQFYATNENSEFTVFIEIPIMNELEEGEGEK</sequence>
<evidence type="ECO:0000313" key="5">
    <source>
        <dbReference type="Proteomes" id="UP001322664"/>
    </source>
</evidence>
<dbReference type="SUPFAM" id="SSF55874">
    <property type="entry name" value="ATPase domain of HSP90 chaperone/DNA topoisomerase II/histidine kinase"/>
    <property type="match status" value="1"/>
</dbReference>
<keyword evidence="2" id="KW-0472">Membrane</keyword>
<feature type="coiled-coil region" evidence="1">
    <location>
        <begin position="28"/>
        <end position="62"/>
    </location>
</feature>
<dbReference type="InterPro" id="IPR050640">
    <property type="entry name" value="Bact_2-comp_sensor_kinase"/>
</dbReference>
<gene>
    <name evidence="4" type="ORF">R6U77_04735</name>
</gene>
<feature type="transmembrane region" description="Helical" evidence="2">
    <location>
        <begin position="6"/>
        <end position="31"/>
    </location>
</feature>
<protein>
    <submittedName>
        <fullName evidence="4">Histidine kinase</fullName>
    </submittedName>
</protein>
<keyword evidence="5" id="KW-1185">Reference proteome</keyword>
<keyword evidence="4" id="KW-0808">Transferase</keyword>
<dbReference type="PANTHER" id="PTHR34220:SF7">
    <property type="entry name" value="SENSOR HISTIDINE KINASE YPDA"/>
    <property type="match status" value="1"/>
</dbReference>
<reference evidence="4 5" key="1">
    <citation type="submission" date="2023-09" db="EMBL/GenBank/DDBJ databases">
        <authorList>
            <person name="Page C.A."/>
            <person name="Perez-Diaz I.M."/>
        </authorList>
    </citation>
    <scope>NUCLEOTIDE SEQUENCE [LARGE SCALE GENOMIC DNA]</scope>
    <source>
        <strain evidence="4 5">Ll15</strain>
    </source>
</reference>
<proteinExistence type="predicted"/>
<organism evidence="4 5">
    <name type="scientific">Lysinibacillus louembei</name>
    <dbReference type="NCBI Taxonomy" id="1470088"/>
    <lineage>
        <taxon>Bacteria</taxon>
        <taxon>Bacillati</taxon>
        <taxon>Bacillota</taxon>
        <taxon>Bacilli</taxon>
        <taxon>Bacillales</taxon>
        <taxon>Bacillaceae</taxon>
        <taxon>Lysinibacillus</taxon>
    </lineage>
</organism>
<name>A0ABZ0S1E7_9BACI</name>
<evidence type="ECO:0000256" key="2">
    <source>
        <dbReference type="SAM" id="Phobius"/>
    </source>
</evidence>
<dbReference type="Pfam" id="PF06580">
    <property type="entry name" value="His_kinase"/>
    <property type="match status" value="1"/>
</dbReference>
<keyword evidence="2" id="KW-0812">Transmembrane</keyword>
<dbReference type="InterPro" id="IPR036890">
    <property type="entry name" value="HATPase_C_sf"/>
</dbReference>
<dbReference type="Proteomes" id="UP001322664">
    <property type="component" value="Chromosome"/>
</dbReference>
<keyword evidence="2" id="KW-1133">Transmembrane helix</keyword>
<keyword evidence="1" id="KW-0175">Coiled coil</keyword>
<dbReference type="GO" id="GO:0016301">
    <property type="term" value="F:kinase activity"/>
    <property type="evidence" value="ECO:0007669"/>
    <property type="project" value="UniProtKB-KW"/>
</dbReference>
<evidence type="ECO:0000259" key="3">
    <source>
        <dbReference type="Pfam" id="PF06580"/>
    </source>
</evidence>
<evidence type="ECO:0000313" key="4">
    <source>
        <dbReference type="EMBL" id="WPK12998.1"/>
    </source>
</evidence>
<dbReference type="RefSeq" id="WP_293929251.1">
    <property type="nucleotide sequence ID" value="NZ_CP137624.1"/>
</dbReference>
<dbReference type="EMBL" id="CP137624">
    <property type="protein sequence ID" value="WPK12998.1"/>
    <property type="molecule type" value="Genomic_DNA"/>
</dbReference>
<keyword evidence="4" id="KW-0418">Kinase</keyword>